<evidence type="ECO:0000256" key="2">
    <source>
        <dbReference type="ARBA" id="ARBA00022898"/>
    </source>
</evidence>
<evidence type="ECO:0000313" key="6">
    <source>
        <dbReference type="Proteomes" id="UP000267430"/>
    </source>
</evidence>
<dbReference type="InterPro" id="IPR000821">
    <property type="entry name" value="Ala_racemase"/>
</dbReference>
<dbReference type="GO" id="GO:0008784">
    <property type="term" value="F:alanine racemase activity"/>
    <property type="evidence" value="ECO:0007669"/>
    <property type="project" value="TreeGrafter"/>
</dbReference>
<dbReference type="CDD" id="cd06815">
    <property type="entry name" value="PLPDE_III_AR_like_1"/>
    <property type="match status" value="1"/>
</dbReference>
<dbReference type="AlphaFoldDB" id="A0A433HTA8"/>
<evidence type="ECO:0000259" key="4">
    <source>
        <dbReference type="Pfam" id="PF01168"/>
    </source>
</evidence>
<evidence type="ECO:0000313" key="5">
    <source>
        <dbReference type="EMBL" id="RUQ31560.1"/>
    </source>
</evidence>
<dbReference type="PANTHER" id="PTHR30511:SF3">
    <property type="entry name" value="LYSINE RACEMASE"/>
    <property type="match status" value="1"/>
</dbReference>
<organism evidence="5 6">
    <name type="scientific">Peribacillus cavernae</name>
    <dbReference type="NCBI Taxonomy" id="1674310"/>
    <lineage>
        <taxon>Bacteria</taxon>
        <taxon>Bacillati</taxon>
        <taxon>Bacillota</taxon>
        <taxon>Bacilli</taxon>
        <taxon>Bacillales</taxon>
        <taxon>Bacillaceae</taxon>
        <taxon>Peribacillus</taxon>
    </lineage>
</organism>
<keyword evidence="6" id="KW-1185">Reference proteome</keyword>
<dbReference type="GO" id="GO:0005829">
    <property type="term" value="C:cytosol"/>
    <property type="evidence" value="ECO:0007669"/>
    <property type="project" value="TreeGrafter"/>
</dbReference>
<proteinExistence type="predicted"/>
<dbReference type="RefSeq" id="WP_126863583.1">
    <property type="nucleotide sequence ID" value="NZ_JAUSTX010000004.1"/>
</dbReference>
<dbReference type="PANTHER" id="PTHR30511">
    <property type="entry name" value="ALANINE RACEMASE"/>
    <property type="match status" value="1"/>
</dbReference>
<reference evidence="5 6" key="1">
    <citation type="submission" date="2018-12" db="EMBL/GenBank/DDBJ databases">
        <title>Bacillus chawlae sp. nov., Bacillus glennii sp. nov., and Bacillus saganii sp. nov. Isolated from the Vehicle Assembly Building at Kennedy Space Center where the Viking Spacecraft were Assembled.</title>
        <authorList>
            <person name="Seuylemezian A."/>
            <person name="Vaishampayan P."/>
        </authorList>
    </citation>
    <scope>NUCLEOTIDE SEQUENCE [LARGE SCALE GENOMIC DNA]</scope>
    <source>
        <strain evidence="5 6">L5</strain>
    </source>
</reference>
<dbReference type="Proteomes" id="UP000267430">
    <property type="component" value="Unassembled WGS sequence"/>
</dbReference>
<evidence type="ECO:0000256" key="1">
    <source>
        <dbReference type="ARBA" id="ARBA00001933"/>
    </source>
</evidence>
<gene>
    <name evidence="5" type="ORF">ELQ35_04215</name>
</gene>
<dbReference type="InterPro" id="IPR001608">
    <property type="entry name" value="Ala_racemase_N"/>
</dbReference>
<evidence type="ECO:0000256" key="3">
    <source>
        <dbReference type="ARBA" id="ARBA00023235"/>
    </source>
</evidence>
<sequence>MTRLPTPRIEINLAKIAHNAKKLVQLYGSKGIEIMAVTKGVCGSPEIAKIFLNQGIQMLADSKLINLKRMRDAGISAQFVLLRSPALSEIEAVIKYADISINTELSVIKKLSETAKSYNTVQKIILMIEMGDLREGIMPENLEMFIQEVLKLSGVKIEGIGANFACFGGVKPSEEKMDDLSTLASEIEMKFSLPLSYVSGGNSANYNWFMATKSIGKINNLRVGESFFLGRETLNRLAIPELYTDAFTFVTEVIESKTKPSVPFGELGQNAFGDFPQFEDRGQITRAILGAGNQDVLVTGLLPILDFEILGSSSDHIVLDAKKMNFSVGDEVTFNLTYGALLSTMTSPYVFKKYIHSIEMTPSSP</sequence>
<name>A0A433HTA8_9BACI</name>
<dbReference type="Pfam" id="PF01168">
    <property type="entry name" value="Ala_racemase_N"/>
    <property type="match status" value="1"/>
</dbReference>
<comment type="cofactor">
    <cofactor evidence="1">
        <name>pyridoxal 5'-phosphate</name>
        <dbReference type="ChEBI" id="CHEBI:597326"/>
    </cofactor>
</comment>
<accession>A0A433HTA8</accession>
<dbReference type="OrthoDB" id="504078at2"/>
<dbReference type="GO" id="GO:0030170">
    <property type="term" value="F:pyridoxal phosphate binding"/>
    <property type="evidence" value="ECO:0007669"/>
    <property type="project" value="TreeGrafter"/>
</dbReference>
<comment type="caution">
    <text evidence="5">The sequence shown here is derived from an EMBL/GenBank/DDBJ whole genome shotgun (WGS) entry which is preliminary data.</text>
</comment>
<keyword evidence="2" id="KW-0663">Pyridoxal phosphate</keyword>
<protein>
    <submittedName>
        <fullName evidence="5">Alanine/ornithine racemase family PLP-dependent enzyme</fullName>
    </submittedName>
</protein>
<dbReference type="EMBL" id="RYZZ01000005">
    <property type="protein sequence ID" value="RUQ31560.1"/>
    <property type="molecule type" value="Genomic_DNA"/>
</dbReference>
<feature type="domain" description="Alanine racemase N-terminal" evidence="4">
    <location>
        <begin position="11"/>
        <end position="229"/>
    </location>
</feature>
<dbReference type="InterPro" id="IPR029066">
    <property type="entry name" value="PLP-binding_barrel"/>
</dbReference>
<dbReference type="Gene3D" id="3.20.20.10">
    <property type="entry name" value="Alanine racemase"/>
    <property type="match status" value="1"/>
</dbReference>
<keyword evidence="3" id="KW-0413">Isomerase</keyword>
<dbReference type="SUPFAM" id="SSF51419">
    <property type="entry name" value="PLP-binding barrel"/>
    <property type="match status" value="1"/>
</dbReference>